<dbReference type="InterPro" id="IPR005704">
    <property type="entry name" value="Ribosomal_uS3_bac-typ"/>
</dbReference>
<dbReference type="SUPFAM" id="SSF54821">
    <property type="entry name" value="Ribosomal protein S3 C-terminal domain"/>
    <property type="match status" value="1"/>
</dbReference>
<evidence type="ECO:0000313" key="7">
    <source>
        <dbReference type="EMBL" id="AMO00770.1"/>
    </source>
</evidence>
<evidence type="ECO:0000256" key="5">
    <source>
        <dbReference type="HAMAP-Rule" id="MF_01309"/>
    </source>
</evidence>
<dbReference type="GO" id="GO:0003735">
    <property type="term" value="F:structural constituent of ribosome"/>
    <property type="evidence" value="ECO:0007669"/>
    <property type="project" value="InterPro"/>
</dbReference>
<name>G3XHJ5_SCIVE</name>
<evidence type="ECO:0000313" key="8">
    <source>
        <dbReference type="EMBL" id="BAK86742.1"/>
    </source>
</evidence>
<dbReference type="EMBL" id="KT601210">
    <property type="protein sequence ID" value="AMO00770.1"/>
    <property type="molecule type" value="Genomic_DNA"/>
</dbReference>
<dbReference type="InterPro" id="IPR009019">
    <property type="entry name" value="KH_sf_prok-type"/>
</dbReference>
<accession>G3XHJ5</accession>
<dbReference type="GeneID" id="27109685"/>
<gene>
    <name evidence="5 8" type="primary">rps3</name>
</gene>
<evidence type="ECO:0000256" key="1">
    <source>
        <dbReference type="ARBA" id="ARBA00010761"/>
    </source>
</evidence>
<evidence type="ECO:0000313" key="9">
    <source>
        <dbReference type="EMBL" id="BAW34553.1"/>
    </source>
</evidence>
<reference evidence="8" key="1">
    <citation type="journal article" date="2011" name="Genome Biol. Evol.">
        <title>Loss of different inverted repeat copies from the chloroplast genomes of Pinaceae and cupressophytes and influence of heterotachy on the evaluation of gymnosperm phylogeny.</title>
        <authorList>
            <person name="Wu C.-S."/>
            <person name="Wang Y.-N."/>
            <person name="Hsu C.-Y."/>
            <person name="Lin C.-P."/>
            <person name="Chaw S.-M."/>
        </authorList>
    </citation>
    <scope>NUCLEOTIDE SEQUENCE</scope>
</reference>
<evidence type="ECO:0000256" key="4">
    <source>
        <dbReference type="ARBA" id="ARBA00035154"/>
    </source>
</evidence>
<dbReference type="PANTHER" id="PTHR11760">
    <property type="entry name" value="30S/40S RIBOSOMAL PROTEIN S3"/>
    <property type="match status" value="1"/>
</dbReference>
<feature type="domain" description="Small ribosomal subunit protein uS3 C-terminal" evidence="6">
    <location>
        <begin position="136"/>
        <end position="218"/>
    </location>
</feature>
<dbReference type="HAMAP" id="MF_01309_B">
    <property type="entry name" value="Ribosomal_uS3_B"/>
    <property type="match status" value="1"/>
</dbReference>
<organism evidence="8">
    <name type="scientific">Sciadopitys verticillata</name>
    <name type="common">Japanese umbrella-pine</name>
    <name type="synonym">Taxus verticillata</name>
    <dbReference type="NCBI Taxonomy" id="28979"/>
    <lineage>
        <taxon>Eukaryota</taxon>
        <taxon>Viridiplantae</taxon>
        <taxon>Streptophyta</taxon>
        <taxon>Embryophyta</taxon>
        <taxon>Tracheophyta</taxon>
        <taxon>Spermatophyta</taxon>
        <taxon>Pinopsida</taxon>
        <taxon>Pinidae</taxon>
        <taxon>Conifers II</taxon>
        <taxon>Cupressales</taxon>
        <taxon>Sciadopityaceae</taxon>
        <taxon>Sciadopitys</taxon>
    </lineage>
</organism>
<reference evidence="10" key="6">
    <citation type="journal article" date="2020" name="BMC Plant Biol.">
        <title>Tight association of genome rearrangements with gene expression in conifer plastomes.</title>
        <authorList>
            <person name="Wu C.S."/>
            <person name="Sudianto E."/>
            <person name="Chaw S.M."/>
        </authorList>
    </citation>
    <scope>NUCLEOTIDE SEQUENCE</scope>
    <source>
        <strain evidence="10">Chaw 1497</strain>
    </source>
</reference>
<proteinExistence type="inferred from homology"/>
<dbReference type="Gene3D" id="3.30.300.20">
    <property type="match status" value="1"/>
</dbReference>
<dbReference type="CDD" id="cd02412">
    <property type="entry name" value="KH-II_30S_S3"/>
    <property type="match status" value="1"/>
</dbReference>
<dbReference type="InterPro" id="IPR036419">
    <property type="entry name" value="Ribosomal_S3_C_sf"/>
</dbReference>
<sequence>MGKKINPLSFRLSFNQNHRSVWFEQSNYSENLREDEKIHNCIAIFAKHLKSYSKSAAIVRIEIEKRVSSIEVQLYIGLPHSLIEKQSEDQEIEQFNNDVENMLLPNMLDCVTRHPIIAIEKIAKPYKEPNILAEYISIQLKERIPLNKAVEKALELAEQAGVKGIKINVKGRIGGVERARQESTRQGRLPLQTIQAKFDYCYYVVQTIYGVLGIKIWIFVENEE</sequence>
<protein>
    <recommendedName>
        <fullName evidence="4 5">Small ribosomal subunit protein uS3c</fullName>
    </recommendedName>
</protein>
<comment type="similarity">
    <text evidence="1 5">Belongs to the universal ribosomal protein uS3 family.</text>
</comment>
<reference evidence="9" key="3">
    <citation type="submission" date="2015-11" db="EMBL/GenBank/DDBJ databases">
        <authorList>
            <person name="Zhang Y."/>
            <person name="Guo Z."/>
        </authorList>
    </citation>
    <scope>NUCLEOTIDE SEQUENCE</scope>
</reference>
<dbReference type="RefSeq" id="YP_009240134.1">
    <property type="nucleotide sequence ID" value="NC_029734.1"/>
</dbReference>
<dbReference type="EMBL" id="AP017299">
    <property type="protein sequence ID" value="BAW34553.1"/>
    <property type="molecule type" value="Genomic_DNA"/>
</dbReference>
<dbReference type="GO" id="GO:0003723">
    <property type="term" value="F:RNA binding"/>
    <property type="evidence" value="ECO:0007669"/>
    <property type="project" value="InterPro"/>
</dbReference>
<dbReference type="EMBL" id="AB645815">
    <property type="protein sequence ID" value="BAK86742.1"/>
    <property type="molecule type" value="Genomic_DNA"/>
</dbReference>
<dbReference type="InterPro" id="IPR015946">
    <property type="entry name" value="KH_dom-like_a/b"/>
</dbReference>
<dbReference type="InterPro" id="IPR057258">
    <property type="entry name" value="Ribosomal_uS3"/>
</dbReference>
<dbReference type="SUPFAM" id="SSF54814">
    <property type="entry name" value="Prokaryotic type KH domain (KH-domain type II)"/>
    <property type="match status" value="1"/>
</dbReference>
<reference evidence="9" key="4">
    <citation type="journal article" date="2016" name="Genome Biol. Evol.">
        <title>Birth of Four Chimeric Plastid Gene Clusters in Japanese Umbrella Pine.</title>
        <authorList>
            <person name="Hsu C.-Y."/>
            <person name="Wu C.-S."/>
            <person name="Chaw S.-M."/>
        </authorList>
    </citation>
    <scope>NUCLEOTIDE SEQUENCE</scope>
</reference>
<evidence type="ECO:0000313" key="10">
    <source>
        <dbReference type="EMBL" id="BCK60722.1"/>
    </source>
</evidence>
<reference evidence="7" key="5">
    <citation type="journal article" date="2016" name="Sci. Rep.">
        <title>Evolution of short inverted repeat in cupressophytes, transfer of accD to nucleus in Sciadopitys verticillata and phylogenetic position of Sciadopityaceae.</title>
        <authorList>
            <person name="Li J."/>
            <person name="Gao L."/>
            <person name="Chen S."/>
            <person name="Tao K."/>
            <person name="Su Y."/>
            <person name="Wang T."/>
        </authorList>
    </citation>
    <scope>NUCLEOTIDE SEQUENCE</scope>
</reference>
<dbReference type="EMBL" id="LC572147">
    <property type="protein sequence ID" value="BCK60722.1"/>
    <property type="molecule type" value="Genomic_DNA"/>
</dbReference>
<dbReference type="Gene3D" id="3.30.1140.32">
    <property type="entry name" value="Ribosomal protein S3, C-terminal domain"/>
    <property type="match status" value="1"/>
</dbReference>
<geneLocation type="chloroplast" evidence="8"/>
<evidence type="ECO:0000256" key="2">
    <source>
        <dbReference type="ARBA" id="ARBA00022980"/>
    </source>
</evidence>
<comment type="subunit">
    <text evidence="5">Part of the 30S ribosomal subunit.</text>
</comment>
<keyword evidence="8" id="KW-0150">Chloroplast</keyword>
<comment type="subcellular location">
    <subcellularLocation>
        <location evidence="5">Plastid</location>
        <location evidence="5">Chloroplast</location>
    </subcellularLocation>
</comment>
<dbReference type="GO" id="GO:0009507">
    <property type="term" value="C:chloroplast"/>
    <property type="evidence" value="ECO:0007669"/>
    <property type="project" value="UniProtKB-SubCell"/>
</dbReference>
<keyword evidence="2 5" id="KW-0689">Ribosomal protein</keyword>
<dbReference type="InterPro" id="IPR001351">
    <property type="entry name" value="Ribosomal_uS3_C"/>
</dbReference>
<keyword evidence="8" id="KW-0934">Plastid</keyword>
<dbReference type="NCBIfam" id="TIGR01009">
    <property type="entry name" value="rpsC_bact"/>
    <property type="match status" value="1"/>
</dbReference>
<dbReference type="AlphaFoldDB" id="G3XHJ5"/>
<evidence type="ECO:0000259" key="6">
    <source>
        <dbReference type="Pfam" id="PF00189"/>
    </source>
</evidence>
<dbReference type="Pfam" id="PF00189">
    <property type="entry name" value="Ribosomal_S3_C"/>
    <property type="match status" value="1"/>
</dbReference>
<evidence type="ECO:0000256" key="3">
    <source>
        <dbReference type="ARBA" id="ARBA00023274"/>
    </source>
</evidence>
<reference evidence="8" key="2">
    <citation type="submission" date="2011-07" db="EMBL/GenBank/DDBJ databases">
        <authorList>
            <person name="Hsu CY."/>
            <person name="Chaw SM."/>
            <person name="Wu CS."/>
        </authorList>
    </citation>
    <scope>NUCLEOTIDE SEQUENCE</scope>
</reference>
<dbReference type="GO" id="GO:0006412">
    <property type="term" value="P:translation"/>
    <property type="evidence" value="ECO:0007669"/>
    <property type="project" value="UniProtKB-UniRule"/>
</dbReference>
<dbReference type="GO" id="GO:0022627">
    <property type="term" value="C:cytosolic small ribosomal subunit"/>
    <property type="evidence" value="ECO:0007669"/>
    <property type="project" value="TreeGrafter"/>
</dbReference>
<keyword evidence="3 5" id="KW-0687">Ribonucleoprotein</keyword>
<dbReference type="PANTHER" id="PTHR11760:SF19">
    <property type="entry name" value="SMALL RIBOSOMAL SUBUNIT PROTEIN US3C"/>
    <property type="match status" value="1"/>
</dbReference>